<name>A0ACB9B3V3_9ASTR</name>
<organism evidence="1 2">
    <name type="scientific">Smallanthus sonchifolius</name>
    <dbReference type="NCBI Taxonomy" id="185202"/>
    <lineage>
        <taxon>Eukaryota</taxon>
        <taxon>Viridiplantae</taxon>
        <taxon>Streptophyta</taxon>
        <taxon>Embryophyta</taxon>
        <taxon>Tracheophyta</taxon>
        <taxon>Spermatophyta</taxon>
        <taxon>Magnoliopsida</taxon>
        <taxon>eudicotyledons</taxon>
        <taxon>Gunneridae</taxon>
        <taxon>Pentapetalae</taxon>
        <taxon>asterids</taxon>
        <taxon>campanulids</taxon>
        <taxon>Asterales</taxon>
        <taxon>Asteraceae</taxon>
        <taxon>Asteroideae</taxon>
        <taxon>Heliantheae alliance</taxon>
        <taxon>Millerieae</taxon>
        <taxon>Smallanthus</taxon>
    </lineage>
</organism>
<reference evidence="1 2" key="2">
    <citation type="journal article" date="2022" name="Mol. Ecol. Resour.">
        <title>The genomes of chicory, endive, great burdock and yacon provide insights into Asteraceae paleo-polyploidization history and plant inulin production.</title>
        <authorList>
            <person name="Fan W."/>
            <person name="Wang S."/>
            <person name="Wang H."/>
            <person name="Wang A."/>
            <person name="Jiang F."/>
            <person name="Liu H."/>
            <person name="Zhao H."/>
            <person name="Xu D."/>
            <person name="Zhang Y."/>
        </authorList>
    </citation>
    <scope>NUCLEOTIDE SEQUENCE [LARGE SCALE GENOMIC DNA]</scope>
    <source>
        <strain evidence="2">cv. Yunnan</strain>
        <tissue evidence="1">Leaves</tissue>
    </source>
</reference>
<accession>A0ACB9B3V3</accession>
<reference evidence="2" key="1">
    <citation type="journal article" date="2022" name="Mol. Ecol. Resour.">
        <title>The genomes of chicory, endive, great burdock and yacon provide insights into Asteraceae palaeo-polyploidization history and plant inulin production.</title>
        <authorList>
            <person name="Fan W."/>
            <person name="Wang S."/>
            <person name="Wang H."/>
            <person name="Wang A."/>
            <person name="Jiang F."/>
            <person name="Liu H."/>
            <person name="Zhao H."/>
            <person name="Xu D."/>
            <person name="Zhang Y."/>
        </authorList>
    </citation>
    <scope>NUCLEOTIDE SEQUENCE [LARGE SCALE GENOMIC DNA]</scope>
    <source>
        <strain evidence="2">cv. Yunnan</strain>
    </source>
</reference>
<gene>
    <name evidence="1" type="ORF">L1987_67405</name>
</gene>
<evidence type="ECO:0000313" key="2">
    <source>
        <dbReference type="Proteomes" id="UP001056120"/>
    </source>
</evidence>
<proteinExistence type="predicted"/>
<dbReference type="Proteomes" id="UP001056120">
    <property type="component" value="Linkage Group LG23"/>
</dbReference>
<evidence type="ECO:0000313" key="1">
    <source>
        <dbReference type="EMBL" id="KAI3716491.1"/>
    </source>
</evidence>
<protein>
    <submittedName>
        <fullName evidence="1">Uncharacterized protein</fullName>
    </submittedName>
</protein>
<dbReference type="EMBL" id="CM042040">
    <property type="protein sequence ID" value="KAI3716491.1"/>
    <property type="molecule type" value="Genomic_DNA"/>
</dbReference>
<keyword evidence="2" id="KW-1185">Reference proteome</keyword>
<sequence length="92" mass="9894">MGNISASNLTNGYLEFRVWNDEIYIVGTTLIPVADLETMKMMKLFAVMLVMMTTVYVSAAEAPAPAPTSDASTVFVPAAVASVSAFVYAFLF</sequence>
<comment type="caution">
    <text evidence="1">The sequence shown here is derived from an EMBL/GenBank/DDBJ whole genome shotgun (WGS) entry which is preliminary data.</text>
</comment>